<dbReference type="PANTHER" id="PTHR23503">
    <property type="entry name" value="SOLUTE CARRIER FAMILY 2"/>
    <property type="match status" value="1"/>
</dbReference>
<dbReference type="PANTHER" id="PTHR23503:SF54">
    <property type="entry name" value="MAJOR FACILITATOR SUPERFAMILY (MFS) PROFILE DOMAIN-CONTAINING PROTEIN"/>
    <property type="match status" value="1"/>
</dbReference>
<keyword evidence="7" id="KW-1185">Reference proteome</keyword>
<dbReference type="GO" id="GO:0070837">
    <property type="term" value="P:dehydroascorbic acid transport"/>
    <property type="evidence" value="ECO:0007669"/>
    <property type="project" value="TreeGrafter"/>
</dbReference>
<gene>
    <name evidence="6" type="ORF">KC01_LOCUS1955</name>
</gene>
<dbReference type="InterPro" id="IPR045263">
    <property type="entry name" value="GLUT"/>
</dbReference>
<dbReference type="Pfam" id="PF00083">
    <property type="entry name" value="Sugar_tr"/>
    <property type="match status" value="1"/>
</dbReference>
<feature type="transmembrane region" description="Helical" evidence="5">
    <location>
        <begin position="191"/>
        <end position="212"/>
    </location>
</feature>
<proteinExistence type="predicted"/>
<keyword evidence="4 5" id="KW-0472">Membrane</keyword>
<evidence type="ECO:0000256" key="4">
    <source>
        <dbReference type="ARBA" id="ARBA00023136"/>
    </source>
</evidence>
<evidence type="ECO:0000256" key="3">
    <source>
        <dbReference type="ARBA" id="ARBA00022989"/>
    </source>
</evidence>
<name>A0AAV2J2G3_KNICA</name>
<keyword evidence="2 5" id="KW-0812">Transmembrane</keyword>
<dbReference type="GO" id="GO:0055056">
    <property type="term" value="F:D-glucose transmembrane transporter activity"/>
    <property type="evidence" value="ECO:0007669"/>
    <property type="project" value="TreeGrafter"/>
</dbReference>
<dbReference type="Gene3D" id="1.20.1250.20">
    <property type="entry name" value="MFS general substrate transporter like domains"/>
    <property type="match status" value="1"/>
</dbReference>
<feature type="transmembrane region" description="Helical" evidence="5">
    <location>
        <begin position="71"/>
        <end position="88"/>
    </location>
</feature>
<dbReference type="EMBL" id="OZ035823">
    <property type="protein sequence ID" value="CAL1569529.1"/>
    <property type="molecule type" value="Genomic_DNA"/>
</dbReference>
<feature type="transmembrane region" description="Helical" evidence="5">
    <location>
        <begin position="123"/>
        <end position="142"/>
    </location>
</feature>
<feature type="transmembrane region" description="Helical" evidence="5">
    <location>
        <begin position="28"/>
        <end position="51"/>
    </location>
</feature>
<dbReference type="InterPro" id="IPR036259">
    <property type="entry name" value="MFS_trans_sf"/>
</dbReference>
<evidence type="ECO:0000256" key="2">
    <source>
        <dbReference type="ARBA" id="ARBA00022692"/>
    </source>
</evidence>
<keyword evidence="3 5" id="KW-1133">Transmembrane helix</keyword>
<dbReference type="SUPFAM" id="SSF103473">
    <property type="entry name" value="MFS general substrate transporter"/>
    <property type="match status" value="1"/>
</dbReference>
<dbReference type="Proteomes" id="UP001497482">
    <property type="component" value="Chromosome 1"/>
</dbReference>
<feature type="transmembrane region" description="Helical" evidence="5">
    <location>
        <begin position="163"/>
        <end position="185"/>
    </location>
</feature>
<dbReference type="InterPro" id="IPR005828">
    <property type="entry name" value="MFS_sugar_transport-like"/>
</dbReference>
<sequence length="286" mass="31815">MEEMLKEKREDCGSRSVMQLLRDQDVRWQLVTVLVIFTSLQLCGINAVYFYSYEVFRQVGIREQDLRYASLGTGLCELCASSSLFFIAQFSSKRNMLFRGYALMSVTLVLLTLTMYLQTHVSWMPYCSMLLVFIFIFAFGSGPSGSSTPLPGELFTQPYRSSAFAVGVTLNWSGLFCVGLLFPVLVKKLDYFCFLLFLAFCMSSCLYVRWFFPETINLSPLEIAEEFKKIHSKSKSEPTPARAKTCSDGVVGVNTCSEGVVGVKTCSEGVVGVKAGSGGVLCETVF</sequence>
<dbReference type="GO" id="GO:0046323">
    <property type="term" value="P:D-glucose import"/>
    <property type="evidence" value="ECO:0007669"/>
    <property type="project" value="TreeGrafter"/>
</dbReference>
<accession>A0AAV2J2G3</accession>
<dbReference type="GO" id="GO:0005886">
    <property type="term" value="C:plasma membrane"/>
    <property type="evidence" value="ECO:0007669"/>
    <property type="project" value="TreeGrafter"/>
</dbReference>
<comment type="subcellular location">
    <subcellularLocation>
        <location evidence="1">Membrane</location>
        <topology evidence="1">Multi-pass membrane protein</topology>
    </subcellularLocation>
</comment>
<organism evidence="6 7">
    <name type="scientific">Knipowitschia caucasica</name>
    <name type="common">Caucasian dwarf goby</name>
    <name type="synonym">Pomatoschistus caucasicus</name>
    <dbReference type="NCBI Taxonomy" id="637954"/>
    <lineage>
        <taxon>Eukaryota</taxon>
        <taxon>Metazoa</taxon>
        <taxon>Chordata</taxon>
        <taxon>Craniata</taxon>
        <taxon>Vertebrata</taxon>
        <taxon>Euteleostomi</taxon>
        <taxon>Actinopterygii</taxon>
        <taxon>Neopterygii</taxon>
        <taxon>Teleostei</taxon>
        <taxon>Neoteleostei</taxon>
        <taxon>Acanthomorphata</taxon>
        <taxon>Gobiaria</taxon>
        <taxon>Gobiiformes</taxon>
        <taxon>Gobioidei</taxon>
        <taxon>Gobiidae</taxon>
        <taxon>Gobiinae</taxon>
        <taxon>Knipowitschia</taxon>
    </lineage>
</organism>
<evidence type="ECO:0000256" key="1">
    <source>
        <dbReference type="ARBA" id="ARBA00004141"/>
    </source>
</evidence>
<evidence type="ECO:0000256" key="5">
    <source>
        <dbReference type="SAM" id="Phobius"/>
    </source>
</evidence>
<dbReference type="AlphaFoldDB" id="A0AAV2J2G3"/>
<evidence type="ECO:0000313" key="6">
    <source>
        <dbReference type="EMBL" id="CAL1569529.1"/>
    </source>
</evidence>
<protein>
    <submittedName>
        <fullName evidence="6">Uncharacterized protein</fullName>
    </submittedName>
</protein>
<feature type="transmembrane region" description="Helical" evidence="5">
    <location>
        <begin position="100"/>
        <end position="117"/>
    </location>
</feature>
<reference evidence="6 7" key="1">
    <citation type="submission" date="2024-04" db="EMBL/GenBank/DDBJ databases">
        <authorList>
            <person name="Waldvogel A.-M."/>
            <person name="Schoenle A."/>
        </authorList>
    </citation>
    <scope>NUCLEOTIDE SEQUENCE [LARGE SCALE GENOMIC DNA]</scope>
</reference>
<evidence type="ECO:0000313" key="7">
    <source>
        <dbReference type="Proteomes" id="UP001497482"/>
    </source>
</evidence>